<evidence type="ECO:0000256" key="1">
    <source>
        <dbReference type="SAM" id="MobiDB-lite"/>
    </source>
</evidence>
<feature type="compositionally biased region" description="Polar residues" evidence="1">
    <location>
        <begin position="116"/>
        <end position="136"/>
    </location>
</feature>
<comment type="caution">
    <text evidence="2">The sequence shown here is derived from an EMBL/GenBank/DDBJ whole genome shotgun (WGS) entry which is preliminary data.</text>
</comment>
<dbReference type="EMBL" id="QPFP01000031">
    <property type="protein sequence ID" value="TEB28688.1"/>
    <property type="molecule type" value="Genomic_DNA"/>
</dbReference>
<dbReference type="Proteomes" id="UP000298030">
    <property type="component" value="Unassembled WGS sequence"/>
</dbReference>
<protein>
    <submittedName>
        <fullName evidence="2">Uncharacterized protein</fullName>
    </submittedName>
</protein>
<feature type="compositionally biased region" description="Pro residues" evidence="1">
    <location>
        <begin position="70"/>
        <end position="83"/>
    </location>
</feature>
<gene>
    <name evidence="2" type="ORF">FA13DRAFT_1793844</name>
</gene>
<evidence type="ECO:0000313" key="2">
    <source>
        <dbReference type="EMBL" id="TEB28688.1"/>
    </source>
</evidence>
<proteinExistence type="predicted"/>
<dbReference type="AlphaFoldDB" id="A0A4Y7T428"/>
<evidence type="ECO:0000313" key="3">
    <source>
        <dbReference type="Proteomes" id="UP000298030"/>
    </source>
</evidence>
<feature type="compositionally biased region" description="Basic and acidic residues" evidence="1">
    <location>
        <begin position="1"/>
        <end position="23"/>
    </location>
</feature>
<sequence length="173" mass="18568">MTSRDVEVHGEGTVEAAVRRGGEPEAVEEPDISPTFVNAGRRTQLVSTPPYALAFAAPRTRSRTETETPLRPPPTSVSAPSPPICANAPYLQVDVCNPDMPTPVQTVPGAEPIQPQPHQRTSLPDTPQTPTRHQSGPPTTTTRPNDDDEASESMRVDGWGQMQGGKGREGKED</sequence>
<accession>A0A4Y7T428</accession>
<keyword evidence="3" id="KW-1185">Reference proteome</keyword>
<name>A0A4Y7T428_COPMI</name>
<organism evidence="2 3">
    <name type="scientific">Coprinellus micaceus</name>
    <name type="common">Glistening ink-cap mushroom</name>
    <name type="synonym">Coprinus micaceus</name>
    <dbReference type="NCBI Taxonomy" id="71717"/>
    <lineage>
        <taxon>Eukaryota</taxon>
        <taxon>Fungi</taxon>
        <taxon>Dikarya</taxon>
        <taxon>Basidiomycota</taxon>
        <taxon>Agaricomycotina</taxon>
        <taxon>Agaricomycetes</taxon>
        <taxon>Agaricomycetidae</taxon>
        <taxon>Agaricales</taxon>
        <taxon>Agaricineae</taxon>
        <taxon>Psathyrellaceae</taxon>
        <taxon>Coprinellus</taxon>
    </lineage>
</organism>
<reference evidence="2 3" key="1">
    <citation type="journal article" date="2019" name="Nat. Ecol. Evol.">
        <title>Megaphylogeny resolves global patterns of mushroom evolution.</title>
        <authorList>
            <person name="Varga T."/>
            <person name="Krizsan K."/>
            <person name="Foldi C."/>
            <person name="Dima B."/>
            <person name="Sanchez-Garcia M."/>
            <person name="Sanchez-Ramirez S."/>
            <person name="Szollosi G.J."/>
            <person name="Szarkandi J.G."/>
            <person name="Papp V."/>
            <person name="Albert L."/>
            <person name="Andreopoulos W."/>
            <person name="Angelini C."/>
            <person name="Antonin V."/>
            <person name="Barry K.W."/>
            <person name="Bougher N.L."/>
            <person name="Buchanan P."/>
            <person name="Buyck B."/>
            <person name="Bense V."/>
            <person name="Catcheside P."/>
            <person name="Chovatia M."/>
            <person name="Cooper J."/>
            <person name="Damon W."/>
            <person name="Desjardin D."/>
            <person name="Finy P."/>
            <person name="Geml J."/>
            <person name="Haridas S."/>
            <person name="Hughes K."/>
            <person name="Justo A."/>
            <person name="Karasinski D."/>
            <person name="Kautmanova I."/>
            <person name="Kiss B."/>
            <person name="Kocsube S."/>
            <person name="Kotiranta H."/>
            <person name="LaButti K.M."/>
            <person name="Lechner B.E."/>
            <person name="Liimatainen K."/>
            <person name="Lipzen A."/>
            <person name="Lukacs Z."/>
            <person name="Mihaltcheva S."/>
            <person name="Morgado L.N."/>
            <person name="Niskanen T."/>
            <person name="Noordeloos M.E."/>
            <person name="Ohm R.A."/>
            <person name="Ortiz-Santana B."/>
            <person name="Ovrebo C."/>
            <person name="Racz N."/>
            <person name="Riley R."/>
            <person name="Savchenko A."/>
            <person name="Shiryaev A."/>
            <person name="Soop K."/>
            <person name="Spirin V."/>
            <person name="Szebenyi C."/>
            <person name="Tomsovsky M."/>
            <person name="Tulloss R.E."/>
            <person name="Uehling J."/>
            <person name="Grigoriev I.V."/>
            <person name="Vagvolgyi C."/>
            <person name="Papp T."/>
            <person name="Martin F.M."/>
            <person name="Miettinen O."/>
            <person name="Hibbett D.S."/>
            <person name="Nagy L.G."/>
        </authorList>
    </citation>
    <scope>NUCLEOTIDE SEQUENCE [LARGE SCALE GENOMIC DNA]</scope>
    <source>
        <strain evidence="2 3">FP101781</strain>
    </source>
</reference>
<feature type="region of interest" description="Disordered" evidence="1">
    <location>
        <begin position="1"/>
        <end position="173"/>
    </location>
</feature>